<dbReference type="HOGENOM" id="CLU_008329_0_0_0"/>
<dbReference type="InterPro" id="IPR027417">
    <property type="entry name" value="P-loop_NTPase"/>
</dbReference>
<keyword evidence="1" id="KW-0614">Plasmid</keyword>
<dbReference type="KEGG" id="tro:trd_A0103"/>
<evidence type="ECO:0008006" key="3">
    <source>
        <dbReference type="Google" id="ProtNLM"/>
    </source>
</evidence>
<dbReference type="AlphaFoldDB" id="B9L5H6"/>
<dbReference type="eggNOG" id="COG1119">
    <property type="taxonomic scope" value="Bacteria"/>
</dbReference>
<dbReference type="RefSeq" id="WP_012643011.1">
    <property type="nucleotide sequence ID" value="NC_011961.1"/>
</dbReference>
<accession>B9L5H6</accession>
<evidence type="ECO:0000313" key="2">
    <source>
        <dbReference type="Proteomes" id="UP000000447"/>
    </source>
</evidence>
<dbReference type="SUPFAM" id="SSF52540">
    <property type="entry name" value="P-loop containing nucleoside triphosphate hydrolases"/>
    <property type="match status" value="1"/>
</dbReference>
<reference evidence="1 2" key="1">
    <citation type="journal article" date="2009" name="PLoS ONE">
        <title>Complete genome sequence of the aerobic CO-oxidizing thermophile Thermomicrobium roseum.</title>
        <authorList>
            <person name="Wu D."/>
            <person name="Raymond J."/>
            <person name="Wu M."/>
            <person name="Chatterji S."/>
            <person name="Ren Q."/>
            <person name="Graham J.E."/>
            <person name="Bryant D.A."/>
            <person name="Robb F."/>
            <person name="Colman A."/>
            <person name="Tallon L.J."/>
            <person name="Badger J.H."/>
            <person name="Madupu R."/>
            <person name="Ward N.L."/>
            <person name="Eisen J.A."/>
        </authorList>
    </citation>
    <scope>NUCLEOTIDE SEQUENCE [LARGE SCALE GENOMIC DNA]</scope>
    <source>
        <strain evidence="2">ATCC 27502 / DSM 5159 / P-2</strain>
        <plasmid evidence="1">unnamed</plasmid>
    </source>
</reference>
<keyword evidence="2" id="KW-1185">Reference proteome</keyword>
<protein>
    <recommendedName>
        <fullName evidence="3">ATP-binding protein</fullName>
    </recommendedName>
</protein>
<dbReference type="EMBL" id="CP001276">
    <property type="protein sequence ID" value="ACM07024.1"/>
    <property type="molecule type" value="Genomic_DNA"/>
</dbReference>
<geneLocation type="plasmid" evidence="2">
    <name>Tros</name>
</geneLocation>
<name>B9L5H6_THERP</name>
<dbReference type="Proteomes" id="UP000000447">
    <property type="component" value="Plasmid unnamed"/>
</dbReference>
<sequence length="1108" mass="125000">MSTGTLGQRFLRSVQIERDWQSRDVIAHYVPTLQVRQVLRRLGDALANGATDRAWTLTGPYGTGKSVFAAFTLQLLSAVDAAQSEAWRILRLHDSELAFFLQERLNGRRLFPIPVVGRRTSLPGCLIKSLAGQLAILPATAERERLQAYAAEILNTETDRPLDPADILNLLDDVKMLVKHSGYHGIVVVIDELGRILEYAASDPVRGDISLLQELAEFASHSGQDPVLVLGILHQAFDQYARYVDTAMRREWAKVQGRFVDIAFIEPPEQLMRLAVDALAESHAVPRPDTEAIAAVAEIAAGEDLGLRPRLLETALFRDLVQRAAPLHPVSLVVLPYLFRRLAQNERSLFTYLFAHEPFGFQDKVRQHPGAWVRLPDLFDYVAVNLGNSLSRHPLFQRWLEVVQKMDEHPELSCVEVGILKTIGVLDVLAEGSHLRPTPELISFALADTPGDAEIRTSLEGLHRRSLIVFRRFNRSYRVWEGSDVDIPMRLEEARRRTAGQYRLGATLGRYLKARAQVARRHSFETGTLRFFEVRYLDEPLPAEQLRPQSGDGIIACCLPRNDVEAQAFREWACGQEIASRSDLIVALPEQISTLLEAAAELVALHWVRENTPNLRDDRVARRELDTRTAEVEQEIKRLLDRLLDPRPAPVGSRCSWYWLGEKQPIDHPRGVAALLSRAMDQHYSLSPRIWNELINRRVLSTAAAAARRNLIERMLTAGNQPRLGLTGFPPERAIYESVLFATGLHRPNEHGEWGFHPPRPDKDPARLTPLWETMEREILAATEQRIGLQQLFNELAEPPFGAAEGVLPILFCAFFLVYRKEVSLYRNGVFVPEPSVADFEILLRRPDRFEVGGARVVGGRKLVIERLARWLGTEPALLPVVRALLAAVRALPEHAWRTQRLPRAVIELRETCARASSPERLLFFDLPTALGEMPFGTEEVDPARIDRFLERLSEALTALGQATPRVIEEARDRLLEACGLPHGMEGWKALRALAQRLERAAFPPDLAGLLVRLRQEQDDEASVESVLAYLATRPPRLWTDDDVERACTQARIIGKRLRTVAATWDCLTPQDEALSEEIARRVREILPVNVPRHVLRAALLRLLQETD</sequence>
<proteinExistence type="predicted"/>
<organism evidence="1 2">
    <name type="scientific">Thermomicrobium roseum (strain ATCC 27502 / DSM 5159 / P-2)</name>
    <dbReference type="NCBI Taxonomy" id="309801"/>
    <lineage>
        <taxon>Bacteria</taxon>
        <taxon>Pseudomonadati</taxon>
        <taxon>Thermomicrobiota</taxon>
        <taxon>Thermomicrobia</taxon>
        <taxon>Thermomicrobiales</taxon>
        <taxon>Thermomicrobiaceae</taxon>
        <taxon>Thermomicrobium</taxon>
    </lineage>
</organism>
<gene>
    <name evidence="1" type="ordered locus">trd_A0103</name>
</gene>
<evidence type="ECO:0000313" key="1">
    <source>
        <dbReference type="EMBL" id="ACM07024.1"/>
    </source>
</evidence>